<sequence length="73" mass="8002">MSLVSAARPLSDSTDSPHTDRSPFFRHVERITGRFGDPLPFLAVPLLTTLLEVDAVRRAVAGVGRGFSIEFTF</sequence>
<dbReference type="GeneID" id="25137805"/>
<dbReference type="RefSeq" id="WP_005578201.1">
    <property type="nucleotide sequence ID" value="NC_019792.1"/>
</dbReference>
<dbReference type="AlphaFoldDB" id="L9Y8X1"/>
<dbReference type="Proteomes" id="UP000234484">
    <property type="component" value="Unassembled WGS sequence"/>
</dbReference>
<reference evidence="2 4" key="1">
    <citation type="journal article" date="2014" name="PLoS Genet.">
        <title>Phylogenetically driven sequencing of extremely halophilic archaea reveals strategies for static and dynamic osmo-response.</title>
        <authorList>
            <person name="Becker E.A."/>
            <person name="Seitzer P.M."/>
            <person name="Tritt A."/>
            <person name="Larsen D."/>
            <person name="Krusor M."/>
            <person name="Yao A.I."/>
            <person name="Wu D."/>
            <person name="Madern D."/>
            <person name="Eisen J.A."/>
            <person name="Darling A.E."/>
            <person name="Facciotti M.T."/>
        </authorList>
    </citation>
    <scope>NUCLEOTIDE SEQUENCE [LARGE SCALE GENOMIC DNA]</scope>
    <source>
        <strain evidence="2 4">SP2</strain>
    </source>
</reference>
<protein>
    <submittedName>
        <fullName evidence="2">Uncharacterized protein</fullName>
    </submittedName>
</protein>
<evidence type="ECO:0000313" key="4">
    <source>
        <dbReference type="Proteomes" id="UP000011613"/>
    </source>
</evidence>
<evidence type="ECO:0000256" key="1">
    <source>
        <dbReference type="SAM" id="MobiDB-lite"/>
    </source>
</evidence>
<accession>L9Y8X1</accession>
<evidence type="ECO:0000313" key="5">
    <source>
        <dbReference type="Proteomes" id="UP000234484"/>
    </source>
</evidence>
<evidence type="ECO:0000313" key="2">
    <source>
        <dbReference type="EMBL" id="ELY70121.1"/>
    </source>
</evidence>
<reference evidence="3 5" key="2">
    <citation type="submission" date="2017-12" db="EMBL/GenBank/DDBJ databases">
        <title>The characterization of oligonucleotides binding to NgAgo.</title>
        <authorList>
            <person name="Jiang L."/>
            <person name="He B."/>
            <person name="Kang J."/>
            <person name="Yu M."/>
            <person name="Li N."/>
            <person name="Fang Y."/>
            <person name="Tang Z."/>
            <person name="Wu P."/>
            <person name="Yao P."/>
            <person name="Huang J."/>
        </authorList>
    </citation>
    <scope>NUCLEOTIDE SEQUENCE [LARGE SCALE GENOMIC DNA]</scope>
    <source>
        <strain evidence="3 5">SP2</strain>
        <tissue evidence="3">Freeze-dried powder thallus</tissue>
    </source>
</reference>
<evidence type="ECO:0000313" key="3">
    <source>
        <dbReference type="EMBL" id="PLK18056.1"/>
    </source>
</evidence>
<organism evidence="2 4">
    <name type="scientific">Natronobacterium gregoryi (strain ATCC 43098 / DSM 3393 / CCM 3738 / CIP 104747 / IAM 13177 / JCM 8860 / NBRC 102187 / NCIMB 2189 / SP2)</name>
    <dbReference type="NCBI Taxonomy" id="797304"/>
    <lineage>
        <taxon>Archaea</taxon>
        <taxon>Methanobacteriati</taxon>
        <taxon>Methanobacteriota</taxon>
        <taxon>Stenosarchaea group</taxon>
        <taxon>Halobacteria</taxon>
        <taxon>Halobacteriales</taxon>
        <taxon>Natrialbaceae</taxon>
        <taxon>Natronobacterium</taxon>
    </lineage>
</organism>
<name>L9Y8X1_NATGS</name>
<feature type="region of interest" description="Disordered" evidence="1">
    <location>
        <begin position="1"/>
        <end position="23"/>
    </location>
</feature>
<gene>
    <name evidence="2" type="ORF">C490_06864</name>
    <name evidence="3" type="ORF">CYV19_18745</name>
</gene>
<dbReference type="EMBL" id="PKKI01000109">
    <property type="protein sequence ID" value="PLK18056.1"/>
    <property type="molecule type" value="Genomic_DNA"/>
</dbReference>
<dbReference type="Proteomes" id="UP000011613">
    <property type="component" value="Unassembled WGS sequence"/>
</dbReference>
<comment type="caution">
    <text evidence="2">The sequence shown here is derived from an EMBL/GenBank/DDBJ whole genome shotgun (WGS) entry which is preliminary data.</text>
</comment>
<proteinExistence type="predicted"/>
<dbReference type="EMBL" id="AOIC01000056">
    <property type="protein sequence ID" value="ELY70121.1"/>
    <property type="molecule type" value="Genomic_DNA"/>
</dbReference>